<reference evidence="2" key="1">
    <citation type="submission" date="2005-09" db="EMBL/GenBank/DDBJ databases">
        <authorList>
            <person name="Mural R.J."/>
            <person name="Li P.W."/>
            <person name="Adams M.D."/>
            <person name="Amanatides P.G."/>
            <person name="Baden-Tillson H."/>
            <person name="Barnstead M."/>
            <person name="Chin S.H."/>
            <person name="Dew I."/>
            <person name="Evans C.A."/>
            <person name="Ferriera S."/>
            <person name="Flanigan M."/>
            <person name="Fosler C."/>
            <person name="Glodek A."/>
            <person name="Gu Z."/>
            <person name="Holt R.A."/>
            <person name="Jennings D."/>
            <person name="Kraft C.L."/>
            <person name="Lu F."/>
            <person name="Nguyen T."/>
            <person name="Nusskern D.R."/>
            <person name="Pfannkoch C.M."/>
            <person name="Sitter C."/>
            <person name="Sutton G.G."/>
            <person name="Venter J.C."/>
            <person name="Wang Z."/>
            <person name="Woodage T."/>
            <person name="Zheng X.H."/>
            <person name="Zhong F."/>
        </authorList>
    </citation>
    <scope>NUCLEOTIDE SEQUENCE [LARGE SCALE GENOMIC DNA]</scope>
    <source>
        <strain>BN</strain>
        <strain evidence="2">Sprague-Dawley</strain>
    </source>
</reference>
<proteinExistence type="predicted"/>
<dbReference type="Proteomes" id="UP000234681">
    <property type="component" value="Chromosome 4"/>
</dbReference>
<protein>
    <submittedName>
        <fullName evidence="1">RCG56279</fullName>
    </submittedName>
</protein>
<accession>A6IAX8</accession>
<dbReference type="EMBL" id="CH473957">
    <property type="protein sequence ID" value="EDL91246.1"/>
    <property type="molecule type" value="Genomic_DNA"/>
</dbReference>
<dbReference type="AlphaFoldDB" id="A6IAX8"/>
<evidence type="ECO:0000313" key="2">
    <source>
        <dbReference type="Proteomes" id="UP000234681"/>
    </source>
</evidence>
<gene>
    <name evidence="1" type="ORF">rCG_56279</name>
</gene>
<name>A6IAX8_RAT</name>
<organism evidence="1 2">
    <name type="scientific">Rattus norvegicus</name>
    <name type="common">Rat</name>
    <dbReference type="NCBI Taxonomy" id="10116"/>
    <lineage>
        <taxon>Eukaryota</taxon>
        <taxon>Metazoa</taxon>
        <taxon>Chordata</taxon>
        <taxon>Craniata</taxon>
        <taxon>Vertebrata</taxon>
        <taxon>Euteleostomi</taxon>
        <taxon>Mammalia</taxon>
        <taxon>Eutheria</taxon>
        <taxon>Euarchontoglires</taxon>
        <taxon>Glires</taxon>
        <taxon>Rodentia</taxon>
        <taxon>Myomorpha</taxon>
        <taxon>Muroidea</taxon>
        <taxon>Muridae</taxon>
        <taxon>Murinae</taxon>
        <taxon>Rattus</taxon>
    </lineage>
</organism>
<evidence type="ECO:0000313" key="1">
    <source>
        <dbReference type="EMBL" id="EDL91246.1"/>
    </source>
</evidence>
<sequence length="65" mass="7360">MLSLRRRGIHELVHFYSIRSPTGAHSRPQPKLLDPHQVVEGKAGRKSVMHPVGNRPCFLKCSFPT</sequence>